<evidence type="ECO:0000256" key="5">
    <source>
        <dbReference type="SAM" id="MobiDB-lite"/>
    </source>
</evidence>
<protein>
    <submittedName>
        <fullName evidence="7">TetR/AcrR family transcriptional regulator C-terminal domain-containing protein</fullName>
    </submittedName>
</protein>
<dbReference type="Gene3D" id="1.10.357.10">
    <property type="entry name" value="Tetracycline Repressor, domain 2"/>
    <property type="match status" value="1"/>
</dbReference>
<comment type="caution">
    <text evidence="7">The sequence shown here is derived from an EMBL/GenBank/DDBJ whole genome shotgun (WGS) entry which is preliminary data.</text>
</comment>
<dbReference type="InterPro" id="IPR050109">
    <property type="entry name" value="HTH-type_TetR-like_transc_reg"/>
</dbReference>
<dbReference type="SUPFAM" id="SSF46689">
    <property type="entry name" value="Homeodomain-like"/>
    <property type="match status" value="1"/>
</dbReference>
<evidence type="ECO:0000256" key="1">
    <source>
        <dbReference type="ARBA" id="ARBA00023015"/>
    </source>
</evidence>
<dbReference type="Pfam" id="PF02909">
    <property type="entry name" value="TetR_C_1"/>
    <property type="match status" value="1"/>
</dbReference>
<keyword evidence="8" id="KW-1185">Reference proteome</keyword>
<feature type="DNA-binding region" description="H-T-H motif" evidence="4">
    <location>
        <begin position="58"/>
        <end position="77"/>
    </location>
</feature>
<dbReference type="InterPro" id="IPR001647">
    <property type="entry name" value="HTH_TetR"/>
</dbReference>
<evidence type="ECO:0000313" key="7">
    <source>
        <dbReference type="EMBL" id="MBO2456911.1"/>
    </source>
</evidence>
<dbReference type="InterPro" id="IPR009057">
    <property type="entry name" value="Homeodomain-like_sf"/>
</dbReference>
<keyword evidence="3" id="KW-0804">Transcription</keyword>
<dbReference type="EMBL" id="JAGEPF010000003">
    <property type="protein sequence ID" value="MBO2456911.1"/>
    <property type="molecule type" value="Genomic_DNA"/>
</dbReference>
<dbReference type="Pfam" id="PF00440">
    <property type="entry name" value="TetR_N"/>
    <property type="match status" value="1"/>
</dbReference>
<accession>A0ABS3RJL6</accession>
<dbReference type="PROSITE" id="PS50977">
    <property type="entry name" value="HTH_TETR_2"/>
    <property type="match status" value="1"/>
</dbReference>
<evidence type="ECO:0000256" key="2">
    <source>
        <dbReference type="ARBA" id="ARBA00023125"/>
    </source>
</evidence>
<feature type="domain" description="HTH tetR-type" evidence="6">
    <location>
        <begin position="35"/>
        <end position="95"/>
    </location>
</feature>
<dbReference type="SUPFAM" id="SSF48498">
    <property type="entry name" value="Tetracyclin repressor-like, C-terminal domain"/>
    <property type="match status" value="1"/>
</dbReference>
<keyword evidence="2 4" id="KW-0238">DNA-binding</keyword>
<evidence type="ECO:0000256" key="3">
    <source>
        <dbReference type="ARBA" id="ARBA00023163"/>
    </source>
</evidence>
<dbReference type="Proteomes" id="UP000680206">
    <property type="component" value="Unassembled WGS sequence"/>
</dbReference>
<organism evidence="7 8">
    <name type="scientific">Actinomadura violacea</name>
    <dbReference type="NCBI Taxonomy" id="2819934"/>
    <lineage>
        <taxon>Bacteria</taxon>
        <taxon>Bacillati</taxon>
        <taxon>Actinomycetota</taxon>
        <taxon>Actinomycetes</taxon>
        <taxon>Streptosporangiales</taxon>
        <taxon>Thermomonosporaceae</taxon>
        <taxon>Actinomadura</taxon>
    </lineage>
</organism>
<dbReference type="PANTHER" id="PTHR30055:SF151">
    <property type="entry name" value="TRANSCRIPTIONAL REGULATORY PROTEIN"/>
    <property type="match status" value="1"/>
</dbReference>
<gene>
    <name evidence="7" type="ORF">J4709_04800</name>
</gene>
<evidence type="ECO:0000256" key="4">
    <source>
        <dbReference type="PROSITE-ProRule" id="PRU00335"/>
    </source>
</evidence>
<keyword evidence="1" id="KW-0805">Transcription regulation</keyword>
<feature type="region of interest" description="Disordered" evidence="5">
    <location>
        <begin position="1"/>
        <end position="32"/>
    </location>
</feature>
<sequence>MSPTPQQRRAARHQLGTGSSAPAARRGPSGGRKKPITVDVIIDTALDMVEVEGYEALTMRRLATALETGPSSLYAHVVNKEDLDELLIGRLCAEIDLPEPDPATWRQQLIDVCAQLRDQYLRYPGISQAAFATAPSNLETMRYAEGMLAILLAGGIEPQAAAWAIDSLSLYVNAYSLEVSLVNRRVDRGDDGWVVSRDELLRRFAALPDTFPESKRYAAELTAGTGHDRFDFTLGLMIDGLPHSR</sequence>
<dbReference type="RefSeq" id="WP_208237362.1">
    <property type="nucleotide sequence ID" value="NZ_JAGEPF010000003.1"/>
</dbReference>
<evidence type="ECO:0000313" key="8">
    <source>
        <dbReference type="Proteomes" id="UP000680206"/>
    </source>
</evidence>
<dbReference type="InterPro" id="IPR036271">
    <property type="entry name" value="Tet_transcr_reg_TetR-rel_C_sf"/>
</dbReference>
<dbReference type="InterPro" id="IPR004111">
    <property type="entry name" value="Repressor_TetR_C"/>
</dbReference>
<dbReference type="PANTHER" id="PTHR30055">
    <property type="entry name" value="HTH-TYPE TRANSCRIPTIONAL REGULATOR RUTR"/>
    <property type="match status" value="1"/>
</dbReference>
<reference evidence="7 8" key="1">
    <citation type="submission" date="2021-03" db="EMBL/GenBank/DDBJ databases">
        <title>Actinomadura violae sp. nov., isolated from lichen in Thailand.</title>
        <authorList>
            <person name="Kanchanasin P."/>
            <person name="Saeng-In P."/>
            <person name="Phongsopitanun W."/>
            <person name="Yuki M."/>
            <person name="Kudo T."/>
            <person name="Ohkuma M."/>
            <person name="Tanasupawat S."/>
        </authorList>
    </citation>
    <scope>NUCLEOTIDE SEQUENCE [LARGE SCALE GENOMIC DNA]</scope>
    <source>
        <strain evidence="7 8">LCR2-06</strain>
    </source>
</reference>
<proteinExistence type="predicted"/>
<name>A0ABS3RJL6_9ACTN</name>
<evidence type="ECO:0000259" key="6">
    <source>
        <dbReference type="PROSITE" id="PS50977"/>
    </source>
</evidence>